<reference evidence="3" key="1">
    <citation type="journal article" date="2004" name="Environ. Microbiol.">
        <title>The genome of Desulfotalea psychrophila, a sulfate-reducing bacterium from permanently cold Arctic sediments.</title>
        <authorList>
            <person name="Rabus R."/>
            <person name="Ruepp A."/>
            <person name="Frickey T."/>
            <person name="Rattei T."/>
            <person name="Fartmann B."/>
            <person name="Stark M."/>
            <person name="Bauer M."/>
            <person name="Zibat A."/>
            <person name="Lombardot T."/>
            <person name="Becker I."/>
            <person name="Amann J."/>
            <person name="Gellner K."/>
            <person name="Teeling H."/>
            <person name="Leuschner W.D."/>
            <person name="Gloeckner F.-O."/>
            <person name="Lupas A.N."/>
            <person name="Amann R."/>
            <person name="Klenk H.-P."/>
        </authorList>
    </citation>
    <scope>NUCLEOTIDE SEQUENCE [LARGE SCALE GENOMIC DNA]</scope>
    <source>
        <strain evidence="3">DSM 12343 / LSv54</strain>
    </source>
</reference>
<dbReference type="InterPro" id="IPR007404">
    <property type="entry name" value="YdjM-like"/>
</dbReference>
<keyword evidence="1" id="KW-0472">Membrane</keyword>
<gene>
    <name evidence="2" type="ordered locus">DP1707</name>
</gene>
<keyword evidence="1" id="KW-1133">Transmembrane helix</keyword>
<accession>Q6AMI9</accession>
<keyword evidence="3" id="KW-1185">Reference proteome</keyword>
<feature type="transmembrane region" description="Helical" evidence="1">
    <location>
        <begin position="191"/>
        <end position="209"/>
    </location>
</feature>
<dbReference type="EMBL" id="CR522870">
    <property type="protein sequence ID" value="CAG36436.1"/>
    <property type="molecule type" value="Genomic_DNA"/>
</dbReference>
<organism evidence="2 3">
    <name type="scientific">Desulfotalea psychrophila (strain LSv54 / DSM 12343)</name>
    <dbReference type="NCBI Taxonomy" id="177439"/>
    <lineage>
        <taxon>Bacteria</taxon>
        <taxon>Pseudomonadati</taxon>
        <taxon>Thermodesulfobacteriota</taxon>
        <taxon>Desulfobulbia</taxon>
        <taxon>Desulfobulbales</taxon>
        <taxon>Desulfocapsaceae</taxon>
        <taxon>Desulfotalea</taxon>
    </lineage>
</organism>
<evidence type="ECO:0000313" key="2">
    <source>
        <dbReference type="EMBL" id="CAG36436.1"/>
    </source>
</evidence>
<proteinExistence type="predicted"/>
<dbReference type="OrthoDB" id="5295350at2"/>
<dbReference type="STRING" id="177439.DP1707"/>
<dbReference type="Proteomes" id="UP000000602">
    <property type="component" value="Chromosome"/>
</dbReference>
<feature type="transmembrane region" description="Helical" evidence="1">
    <location>
        <begin position="115"/>
        <end position="133"/>
    </location>
</feature>
<keyword evidence="1" id="KW-0812">Transmembrane</keyword>
<name>Q6AMI9_DESPS</name>
<feature type="transmembrane region" description="Helical" evidence="1">
    <location>
        <begin position="140"/>
        <end position="158"/>
    </location>
</feature>
<evidence type="ECO:0000256" key="1">
    <source>
        <dbReference type="SAM" id="Phobius"/>
    </source>
</evidence>
<protein>
    <submittedName>
        <fullName evidence="2">Hypothetical membrane protein</fullName>
    </submittedName>
</protein>
<dbReference type="RefSeq" id="WP_011188948.1">
    <property type="nucleotide sequence ID" value="NC_006138.1"/>
</dbReference>
<evidence type="ECO:0000313" key="3">
    <source>
        <dbReference type="Proteomes" id="UP000000602"/>
    </source>
</evidence>
<feature type="transmembrane region" description="Helical" evidence="1">
    <location>
        <begin position="87"/>
        <end position="103"/>
    </location>
</feature>
<dbReference type="KEGG" id="dps:DP1707"/>
<dbReference type="Pfam" id="PF04307">
    <property type="entry name" value="YdjM"/>
    <property type="match status" value="1"/>
</dbReference>
<dbReference type="AlphaFoldDB" id="Q6AMI9"/>
<dbReference type="HOGENOM" id="CLU_076328_0_0_7"/>
<dbReference type="eggNOG" id="COG1988">
    <property type="taxonomic scope" value="Bacteria"/>
</dbReference>
<feature type="transmembrane region" description="Helical" evidence="1">
    <location>
        <begin position="57"/>
        <end position="75"/>
    </location>
</feature>
<sequence>MANFSTHLTAGACVGFAISTLSTVSFDFSISQTATVFLLGAIGGTLPDLDSDSGKPLRFLFTSISLIIPALMLSLIQQERQPTPEFLFLYFFCSYFFINYFLYGVVKKLTVHRGILHSIPFCLLMGEMGYLLFINSGATFALIVGFSVFSGCLSHLIIDELYSISFQHGLLPRLKRSSGSALKFYSKNRPISLLTYLLLLLLSGTIYHYHPTDISAIRGFLAMP</sequence>